<dbReference type="EMBL" id="LN483345">
    <property type="protein sequence ID" value="CDZ98512.1"/>
    <property type="molecule type" value="Genomic_DNA"/>
</dbReference>
<sequence length="506" mass="55445">MSTREDAMSGLKAKPVSNRPAERLLQAFSTATPTTFSCPGLSFELSPNLPSQPQSSSSTSSTPASSAPSHSSKSRFLPLSFFPRVNSSGSEQTKSEKQQTETDAEAANFEYQRVQRAPPGARFDGEIILRCVTFDQNGQPTRNETKKSVLCRMHGLDPRDLRRIEKSFTPSLVPTILVRKQAILITILHIRALVKADSVLVFDVQGSQYSTLQKDFMHHLSTNLGMKNTGIPYEFRALEAILVSACGALEAESDYTQKIVNELLNHLENTLSRENLRSLLQHSRRLTAFKNRATGVMEAIEEVLENDEDMAAMYLTSNQLTPEPRNEKDHKEVEVLLESIQKQVEGIVNEVENTVQNVQSTQDIVELILDANRNKLLAMDLRVSIGTMGIGTSALLAGLFGMNLQSHLESHPYAFWIVMTGASTLALVITSIGFRRLNRLMNIGLADSGTHVPRFESFDCVRGKPGAAGPALISPPVPPLPPSPMSSLSSPSSPRRSGGKGIHGLI</sequence>
<name>A0A0F7SN36_PHARH</name>
<keyword evidence="5 10" id="KW-0460">Magnesium</keyword>
<feature type="compositionally biased region" description="Polar residues" evidence="11">
    <location>
        <begin position="27"/>
        <end position="37"/>
    </location>
</feature>
<keyword evidence="4 10" id="KW-0812">Transmembrane</keyword>
<evidence type="ECO:0000256" key="1">
    <source>
        <dbReference type="ARBA" id="ARBA00004141"/>
    </source>
</evidence>
<feature type="compositionally biased region" description="Low complexity" evidence="11">
    <location>
        <begin position="485"/>
        <end position="496"/>
    </location>
</feature>
<feature type="region of interest" description="Disordered" evidence="11">
    <location>
        <begin position="471"/>
        <end position="506"/>
    </location>
</feature>
<dbReference type="PANTHER" id="PTHR13890">
    <property type="entry name" value="RNA SPLICING PROTEIN MRS2, MITOCHONDRIAL"/>
    <property type="match status" value="1"/>
</dbReference>
<organism evidence="12">
    <name type="scientific">Phaffia rhodozyma</name>
    <name type="common">Yeast</name>
    <name type="synonym">Xanthophyllomyces dendrorhous</name>
    <dbReference type="NCBI Taxonomy" id="264483"/>
    <lineage>
        <taxon>Eukaryota</taxon>
        <taxon>Fungi</taxon>
        <taxon>Dikarya</taxon>
        <taxon>Basidiomycota</taxon>
        <taxon>Agaricomycotina</taxon>
        <taxon>Tremellomycetes</taxon>
        <taxon>Cystofilobasidiales</taxon>
        <taxon>Mrakiaceae</taxon>
        <taxon>Phaffia</taxon>
    </lineage>
</organism>
<evidence type="ECO:0000256" key="9">
    <source>
        <dbReference type="ARBA" id="ARBA00023136"/>
    </source>
</evidence>
<dbReference type="Pfam" id="PF22099">
    <property type="entry name" value="MRS2-like"/>
    <property type="match status" value="1"/>
</dbReference>
<dbReference type="CDD" id="cd12823">
    <property type="entry name" value="Mrs2_Mfm1p-like"/>
    <property type="match status" value="1"/>
</dbReference>
<keyword evidence="10" id="KW-0999">Mitochondrion inner membrane</keyword>
<evidence type="ECO:0000256" key="7">
    <source>
        <dbReference type="ARBA" id="ARBA00022989"/>
    </source>
</evidence>
<reference evidence="12" key="1">
    <citation type="submission" date="2014-08" db="EMBL/GenBank/DDBJ databases">
        <authorList>
            <person name="Sharma Rahul"/>
            <person name="Thines Marco"/>
        </authorList>
    </citation>
    <scope>NUCLEOTIDE SEQUENCE</scope>
</reference>
<dbReference type="AlphaFoldDB" id="A0A0F7SN36"/>
<keyword evidence="7 10" id="KW-1133">Transmembrane helix</keyword>
<comment type="similarity">
    <text evidence="2 10">Belongs to the CorA metal ion transporter (MIT) (TC 1.A.35) family.</text>
</comment>
<feature type="compositionally biased region" description="Low complexity" evidence="11">
    <location>
        <begin position="45"/>
        <end position="71"/>
    </location>
</feature>
<feature type="transmembrane region" description="Helical" evidence="10">
    <location>
        <begin position="383"/>
        <end position="401"/>
    </location>
</feature>
<evidence type="ECO:0000256" key="2">
    <source>
        <dbReference type="ARBA" id="ARBA00009765"/>
    </source>
</evidence>
<accession>A0A0F7SN36</accession>
<keyword evidence="8 10" id="KW-0406">Ion transport</keyword>
<dbReference type="PANTHER" id="PTHR13890:SF0">
    <property type="entry name" value="MAGNESIUM TRANSPORTER MRS2 HOMOLOG, MITOCHONDRIAL"/>
    <property type="match status" value="1"/>
</dbReference>
<evidence type="ECO:0000256" key="4">
    <source>
        <dbReference type="ARBA" id="ARBA00022692"/>
    </source>
</evidence>
<keyword evidence="6" id="KW-0809">Transit peptide</keyword>
<proteinExistence type="inferred from homology"/>
<dbReference type="GO" id="GO:0045016">
    <property type="term" value="P:mitochondrial magnesium ion transmembrane transport"/>
    <property type="evidence" value="ECO:0007669"/>
    <property type="project" value="TreeGrafter"/>
</dbReference>
<comment type="subcellular location">
    <subcellularLocation>
        <location evidence="1">Membrane</location>
        <topology evidence="1">Multi-pass membrane protein</topology>
    </subcellularLocation>
    <subcellularLocation>
        <location evidence="10">Mitochondrion inner membrane</location>
        <topology evidence="10">Multi-pass membrane protein</topology>
    </subcellularLocation>
</comment>
<dbReference type="Gene3D" id="2.40.128.330">
    <property type="match status" value="1"/>
</dbReference>
<evidence type="ECO:0000256" key="10">
    <source>
        <dbReference type="RuleBase" id="RU366042"/>
    </source>
</evidence>
<evidence type="ECO:0000256" key="8">
    <source>
        <dbReference type="ARBA" id="ARBA00023065"/>
    </source>
</evidence>
<keyword evidence="3 10" id="KW-0813">Transport</keyword>
<evidence type="ECO:0000256" key="5">
    <source>
        <dbReference type="ARBA" id="ARBA00022842"/>
    </source>
</evidence>
<evidence type="ECO:0000256" key="6">
    <source>
        <dbReference type="ARBA" id="ARBA00022946"/>
    </source>
</evidence>
<keyword evidence="10" id="KW-0496">Mitochondrion</keyword>
<feature type="compositionally biased region" description="Pro residues" evidence="11">
    <location>
        <begin position="473"/>
        <end position="484"/>
    </location>
</feature>
<dbReference type="GO" id="GO:0015095">
    <property type="term" value="F:magnesium ion transmembrane transporter activity"/>
    <property type="evidence" value="ECO:0007669"/>
    <property type="project" value="TreeGrafter"/>
</dbReference>
<dbReference type="InterPro" id="IPR039204">
    <property type="entry name" value="MRS2-like"/>
</dbReference>
<keyword evidence="9 10" id="KW-0472">Membrane</keyword>
<feature type="transmembrane region" description="Helical" evidence="10">
    <location>
        <begin position="413"/>
        <end position="434"/>
    </location>
</feature>
<evidence type="ECO:0000256" key="11">
    <source>
        <dbReference type="SAM" id="MobiDB-lite"/>
    </source>
</evidence>
<evidence type="ECO:0000313" key="12">
    <source>
        <dbReference type="EMBL" id="CDZ98512.1"/>
    </source>
</evidence>
<dbReference type="GO" id="GO:0005743">
    <property type="term" value="C:mitochondrial inner membrane"/>
    <property type="evidence" value="ECO:0007669"/>
    <property type="project" value="UniProtKB-SubCell"/>
</dbReference>
<feature type="region of interest" description="Disordered" evidence="11">
    <location>
        <begin position="1"/>
        <end position="75"/>
    </location>
</feature>
<feature type="region of interest" description="Disordered" evidence="11">
    <location>
        <begin position="85"/>
        <end position="104"/>
    </location>
</feature>
<dbReference type="Gene3D" id="1.20.58.340">
    <property type="entry name" value="Magnesium transport protein CorA, transmembrane region"/>
    <property type="match status" value="1"/>
</dbReference>
<evidence type="ECO:0000256" key="3">
    <source>
        <dbReference type="ARBA" id="ARBA00022448"/>
    </source>
</evidence>
<protein>
    <recommendedName>
        <fullName evidence="10">Magnesium transporter</fullName>
    </recommendedName>
</protein>